<dbReference type="Proteomes" id="UP000028999">
    <property type="component" value="Unassembled WGS sequence"/>
</dbReference>
<dbReference type="PaxDb" id="3708-A0A078HK90"/>
<name>A0A078HK90_BRANA</name>
<evidence type="ECO:0000313" key="2">
    <source>
        <dbReference type="Proteomes" id="UP000028999"/>
    </source>
</evidence>
<gene>
    <name evidence="1" type="primary">BnaA10g11400D</name>
    <name evidence="1" type="ORF">GSBRNA2T00065658001</name>
</gene>
<organism evidence="1 2">
    <name type="scientific">Brassica napus</name>
    <name type="common">Rape</name>
    <dbReference type="NCBI Taxonomy" id="3708"/>
    <lineage>
        <taxon>Eukaryota</taxon>
        <taxon>Viridiplantae</taxon>
        <taxon>Streptophyta</taxon>
        <taxon>Embryophyta</taxon>
        <taxon>Tracheophyta</taxon>
        <taxon>Spermatophyta</taxon>
        <taxon>Magnoliopsida</taxon>
        <taxon>eudicotyledons</taxon>
        <taxon>Gunneridae</taxon>
        <taxon>Pentapetalae</taxon>
        <taxon>rosids</taxon>
        <taxon>malvids</taxon>
        <taxon>Brassicales</taxon>
        <taxon>Brassicaceae</taxon>
        <taxon>Brassiceae</taxon>
        <taxon>Brassica</taxon>
    </lineage>
</organism>
<dbReference type="AlphaFoldDB" id="A0A078HK90"/>
<sequence length="48" mass="5739">MYLGAIASSRQSFLSNFFQFPIHLTKINFIKLNKHLIRITYKIFLVHQ</sequence>
<keyword evidence="2" id="KW-1185">Reference proteome</keyword>
<protein>
    <submittedName>
        <fullName evidence="1">BnaA10g11400D protein</fullName>
    </submittedName>
</protein>
<dbReference type="Gramene" id="CDY38292">
    <property type="protein sequence ID" value="CDY38292"/>
    <property type="gene ID" value="GSBRNA2T00065658001"/>
</dbReference>
<dbReference type="EMBL" id="LK032420">
    <property type="protein sequence ID" value="CDY38292.1"/>
    <property type="molecule type" value="Genomic_DNA"/>
</dbReference>
<evidence type="ECO:0000313" key="1">
    <source>
        <dbReference type="EMBL" id="CDY38292.1"/>
    </source>
</evidence>
<proteinExistence type="predicted"/>
<accession>A0A078HK90</accession>
<reference evidence="1 2" key="1">
    <citation type="journal article" date="2014" name="Science">
        <title>Plant genetics. Early allopolyploid evolution in the post-Neolithic Brassica napus oilseed genome.</title>
        <authorList>
            <person name="Chalhoub B."/>
            <person name="Denoeud F."/>
            <person name="Liu S."/>
            <person name="Parkin I.A."/>
            <person name="Tang H."/>
            <person name="Wang X."/>
            <person name="Chiquet J."/>
            <person name="Belcram H."/>
            <person name="Tong C."/>
            <person name="Samans B."/>
            <person name="Correa M."/>
            <person name="Da Silva C."/>
            <person name="Just J."/>
            <person name="Falentin C."/>
            <person name="Koh C.S."/>
            <person name="Le Clainche I."/>
            <person name="Bernard M."/>
            <person name="Bento P."/>
            <person name="Noel B."/>
            <person name="Labadie K."/>
            <person name="Alberti A."/>
            <person name="Charles M."/>
            <person name="Arnaud D."/>
            <person name="Guo H."/>
            <person name="Daviaud C."/>
            <person name="Alamery S."/>
            <person name="Jabbari K."/>
            <person name="Zhao M."/>
            <person name="Edger P.P."/>
            <person name="Chelaifa H."/>
            <person name="Tack D."/>
            <person name="Lassalle G."/>
            <person name="Mestiri I."/>
            <person name="Schnel N."/>
            <person name="Le Paslier M.C."/>
            <person name="Fan G."/>
            <person name="Renault V."/>
            <person name="Bayer P.E."/>
            <person name="Golicz A.A."/>
            <person name="Manoli S."/>
            <person name="Lee T.H."/>
            <person name="Thi V.H."/>
            <person name="Chalabi S."/>
            <person name="Hu Q."/>
            <person name="Fan C."/>
            <person name="Tollenaere R."/>
            <person name="Lu Y."/>
            <person name="Battail C."/>
            <person name="Shen J."/>
            <person name="Sidebottom C.H."/>
            <person name="Wang X."/>
            <person name="Canaguier A."/>
            <person name="Chauveau A."/>
            <person name="Berard A."/>
            <person name="Deniot G."/>
            <person name="Guan M."/>
            <person name="Liu Z."/>
            <person name="Sun F."/>
            <person name="Lim Y.P."/>
            <person name="Lyons E."/>
            <person name="Town C.D."/>
            <person name="Bancroft I."/>
            <person name="Wang X."/>
            <person name="Meng J."/>
            <person name="Ma J."/>
            <person name="Pires J.C."/>
            <person name="King G.J."/>
            <person name="Brunel D."/>
            <person name="Delourme R."/>
            <person name="Renard M."/>
            <person name="Aury J.M."/>
            <person name="Adams K.L."/>
            <person name="Batley J."/>
            <person name="Snowdon R.J."/>
            <person name="Tost J."/>
            <person name="Edwards D."/>
            <person name="Zhou Y."/>
            <person name="Hua W."/>
            <person name="Sharpe A.G."/>
            <person name="Paterson A.H."/>
            <person name="Guan C."/>
            <person name="Wincker P."/>
        </authorList>
    </citation>
    <scope>NUCLEOTIDE SEQUENCE [LARGE SCALE GENOMIC DNA]</scope>
    <source>
        <strain evidence="2">cv. Darmor-bzh</strain>
    </source>
</reference>